<dbReference type="InterPro" id="IPR036796">
    <property type="entry name" value="Ribosomal_uL11_N_sf"/>
</dbReference>
<evidence type="ECO:0000256" key="8">
    <source>
        <dbReference type="RuleBase" id="RU003978"/>
    </source>
</evidence>
<dbReference type="PANTHER" id="PTHR11661">
    <property type="entry name" value="60S RIBOSOMAL PROTEIN L12"/>
    <property type="match status" value="1"/>
</dbReference>
<dbReference type="InterPro" id="IPR020784">
    <property type="entry name" value="Ribosomal_uL11_N"/>
</dbReference>
<evidence type="ECO:0000256" key="2">
    <source>
        <dbReference type="ARBA" id="ARBA00022481"/>
    </source>
</evidence>
<keyword evidence="2 7" id="KW-0488">Methylation</keyword>
<evidence type="ECO:0000259" key="10">
    <source>
        <dbReference type="Pfam" id="PF00298"/>
    </source>
</evidence>
<reference evidence="13" key="1">
    <citation type="submission" date="2016-04" db="EMBL/GenBank/DDBJ databases">
        <authorList>
            <person name="Quiroz-Castaneda R.E."/>
            <person name="Martinez-Ocampo F."/>
        </authorList>
    </citation>
    <scope>NUCLEOTIDE SEQUENCE [LARGE SCALE GENOMIC DNA]</scope>
    <source>
        <strain evidence="13">INIFAP01</strain>
    </source>
</reference>
<keyword evidence="3 7" id="KW-0699">rRNA-binding</keyword>
<accession>A0A1A9QEZ9</accession>
<dbReference type="Gene3D" id="1.10.10.250">
    <property type="entry name" value="Ribosomal protein L11, C-terminal domain"/>
    <property type="match status" value="1"/>
</dbReference>
<comment type="caution">
    <text evidence="12">The sequence shown here is derived from an EMBL/GenBank/DDBJ whole genome shotgun (WGS) entry which is preliminary data.</text>
</comment>
<sequence>MAVVKKARKRIAKLELIGAQAKPGPALASLGINMGQFIKDFNDRTKDRNGDVVPVVFTIFPNKNYSFILRTTPTAILLKKEAKLEKGSSNAKGNKVATITKEQLTKIAKYKLPDSNAASLEAMERMVMGTARQMGIIIGE</sequence>
<dbReference type="RefSeq" id="WP_187149948.1">
    <property type="nucleotide sequence ID" value="NZ_LWUJ01000010.1"/>
</dbReference>
<dbReference type="GO" id="GO:0070180">
    <property type="term" value="F:large ribosomal subunit rRNA binding"/>
    <property type="evidence" value="ECO:0007669"/>
    <property type="project" value="UniProtKB-UniRule"/>
</dbReference>
<evidence type="ECO:0000256" key="7">
    <source>
        <dbReference type="HAMAP-Rule" id="MF_00736"/>
    </source>
</evidence>
<feature type="domain" description="Large ribosomal subunit protein uL11 C-terminal" evidence="10">
    <location>
        <begin position="71"/>
        <end position="137"/>
    </location>
</feature>
<dbReference type="InterPro" id="IPR020783">
    <property type="entry name" value="Ribosomal_uL11_C"/>
</dbReference>
<dbReference type="HAMAP" id="MF_00736">
    <property type="entry name" value="Ribosomal_uL11"/>
    <property type="match status" value="1"/>
</dbReference>
<dbReference type="SUPFAM" id="SSF54747">
    <property type="entry name" value="Ribosomal L11/L12e N-terminal domain"/>
    <property type="match status" value="1"/>
</dbReference>
<dbReference type="Pfam" id="PF00298">
    <property type="entry name" value="Ribosomal_L11"/>
    <property type="match status" value="1"/>
</dbReference>
<dbReference type="Pfam" id="PF03946">
    <property type="entry name" value="Ribosomal_L11_N"/>
    <property type="match status" value="1"/>
</dbReference>
<dbReference type="SMART" id="SM00649">
    <property type="entry name" value="RL11"/>
    <property type="match status" value="1"/>
</dbReference>
<dbReference type="InterPro" id="IPR036769">
    <property type="entry name" value="Ribosomal_uL11_C_sf"/>
</dbReference>
<evidence type="ECO:0000313" key="12">
    <source>
        <dbReference type="EMBL" id="OAL10714.1"/>
    </source>
</evidence>
<organism evidence="12 13">
    <name type="scientific">Candidatus Mycoplasma haematobovis</name>
    <dbReference type="NCBI Taxonomy" id="432608"/>
    <lineage>
        <taxon>Bacteria</taxon>
        <taxon>Bacillati</taxon>
        <taxon>Mycoplasmatota</taxon>
        <taxon>Mollicutes</taxon>
        <taxon>Mycoplasmataceae</taxon>
        <taxon>Mycoplasma</taxon>
    </lineage>
</organism>
<dbReference type="InterPro" id="IPR006519">
    <property type="entry name" value="Ribosomal_uL11_bac-typ"/>
</dbReference>
<protein>
    <recommendedName>
        <fullName evidence="7">Large ribosomal subunit protein uL11</fullName>
    </recommendedName>
</protein>
<dbReference type="PANTHER" id="PTHR11661:SF1">
    <property type="entry name" value="LARGE RIBOSOMAL SUBUNIT PROTEIN UL11M"/>
    <property type="match status" value="1"/>
</dbReference>
<dbReference type="InterPro" id="IPR000911">
    <property type="entry name" value="Ribosomal_uL11"/>
</dbReference>
<keyword evidence="4 7" id="KW-0694">RNA-binding</keyword>
<keyword evidence="6 7" id="KW-0687">Ribonucleoprotein</keyword>
<evidence type="ECO:0000256" key="5">
    <source>
        <dbReference type="ARBA" id="ARBA00022980"/>
    </source>
</evidence>
<dbReference type="EMBL" id="LWUJ01000010">
    <property type="protein sequence ID" value="OAL10714.1"/>
    <property type="molecule type" value="Genomic_DNA"/>
</dbReference>
<evidence type="ECO:0000313" key="13">
    <source>
        <dbReference type="Proteomes" id="UP000077623"/>
    </source>
</evidence>
<dbReference type="GO" id="GO:0003735">
    <property type="term" value="F:structural constituent of ribosome"/>
    <property type="evidence" value="ECO:0007669"/>
    <property type="project" value="InterPro"/>
</dbReference>
<keyword evidence="13" id="KW-1185">Reference proteome</keyword>
<dbReference type="AlphaFoldDB" id="A0A1A9QEZ9"/>
<evidence type="ECO:0000256" key="4">
    <source>
        <dbReference type="ARBA" id="ARBA00022884"/>
    </source>
</evidence>
<comment type="similarity">
    <text evidence="1 7 8">Belongs to the universal ribosomal protein uL11 family.</text>
</comment>
<dbReference type="CDD" id="cd00349">
    <property type="entry name" value="Ribosomal_L11"/>
    <property type="match status" value="1"/>
</dbReference>
<evidence type="ECO:0000259" key="11">
    <source>
        <dbReference type="Pfam" id="PF03946"/>
    </source>
</evidence>
<feature type="domain" description="Large ribosomal subunit protein uL11 N-terminal" evidence="11">
    <location>
        <begin position="13"/>
        <end position="65"/>
    </location>
</feature>
<comment type="subunit">
    <text evidence="7">Part of the ribosomal stalk of the 50S ribosomal subunit. Interacts with L10 and the large rRNA to form the base of the stalk. L10 forms an elongated spine to which L12 dimers bind in a sequential fashion forming a multimeric L10(L12)X complex.</text>
</comment>
<dbReference type="Gene3D" id="3.30.1550.10">
    <property type="entry name" value="Ribosomal protein L11/L12, N-terminal domain"/>
    <property type="match status" value="1"/>
</dbReference>
<evidence type="ECO:0000256" key="1">
    <source>
        <dbReference type="ARBA" id="ARBA00010537"/>
    </source>
</evidence>
<dbReference type="InterPro" id="IPR020785">
    <property type="entry name" value="Ribosomal_uL11_CS"/>
</dbReference>
<proteinExistence type="inferred from homology"/>
<evidence type="ECO:0000256" key="9">
    <source>
        <dbReference type="RuleBase" id="RU003979"/>
    </source>
</evidence>
<dbReference type="SUPFAM" id="SSF46906">
    <property type="entry name" value="Ribosomal protein L11, C-terminal domain"/>
    <property type="match status" value="1"/>
</dbReference>
<name>A0A1A9QEZ9_9MOLU</name>
<evidence type="ECO:0000256" key="6">
    <source>
        <dbReference type="ARBA" id="ARBA00023274"/>
    </source>
</evidence>
<comment type="function">
    <text evidence="7 9">Forms part of the ribosomal stalk which helps the ribosome interact with GTP-bound translation factors.</text>
</comment>
<dbReference type="PROSITE" id="PS00359">
    <property type="entry name" value="RIBOSOMAL_L11"/>
    <property type="match status" value="1"/>
</dbReference>
<comment type="PTM">
    <text evidence="7 9">One or more lysine residues are methylated.</text>
</comment>
<dbReference type="Proteomes" id="UP000077623">
    <property type="component" value="Unassembled WGS sequence"/>
</dbReference>
<dbReference type="STRING" id="432608.A6V39_01425"/>
<dbReference type="NCBIfam" id="TIGR01632">
    <property type="entry name" value="L11_bact"/>
    <property type="match status" value="1"/>
</dbReference>
<keyword evidence="5 7" id="KW-0689">Ribosomal protein</keyword>
<evidence type="ECO:0000256" key="3">
    <source>
        <dbReference type="ARBA" id="ARBA00022730"/>
    </source>
</evidence>
<dbReference type="GO" id="GO:0022625">
    <property type="term" value="C:cytosolic large ribosomal subunit"/>
    <property type="evidence" value="ECO:0007669"/>
    <property type="project" value="TreeGrafter"/>
</dbReference>
<dbReference type="GO" id="GO:0006412">
    <property type="term" value="P:translation"/>
    <property type="evidence" value="ECO:0007669"/>
    <property type="project" value="UniProtKB-UniRule"/>
</dbReference>
<gene>
    <name evidence="7" type="primary">rplK</name>
    <name evidence="12" type="ORF">A6V39_01425</name>
</gene>